<accession>A0A172TI15</accession>
<dbReference type="EMBL" id="CP011388">
    <property type="protein sequence ID" value="ANE46606.1"/>
    <property type="molecule type" value="Genomic_DNA"/>
</dbReference>
<dbReference type="Proteomes" id="UP000076927">
    <property type="component" value="Chromosome"/>
</dbReference>
<keyword evidence="3" id="KW-1185">Reference proteome</keyword>
<dbReference type="STRING" id="1178515.SY83_10350"/>
<dbReference type="KEGG" id="pswu:SY83_10350"/>
<evidence type="ECO:0000313" key="3">
    <source>
        <dbReference type="Proteomes" id="UP000076927"/>
    </source>
</evidence>
<dbReference type="PATRIC" id="fig|1178515.4.peg.2074"/>
<dbReference type="InterPro" id="IPR025164">
    <property type="entry name" value="Toastrack_DUF4097"/>
</dbReference>
<evidence type="ECO:0000313" key="2">
    <source>
        <dbReference type="EMBL" id="ANE46606.1"/>
    </source>
</evidence>
<feature type="domain" description="DUF4097" evidence="1">
    <location>
        <begin position="71"/>
        <end position="355"/>
    </location>
</feature>
<dbReference type="Pfam" id="PF13349">
    <property type="entry name" value="DUF4097"/>
    <property type="match status" value="1"/>
</dbReference>
<sequence length="358" mass="39231">MRVRQRRMLLLVSVVILAALGIMDVGFRKEEIFAEYGERFENFGKKAAYEQANRDIAAVAERELTLNGQEVEEISLTAEGGHVEVRQGADQTIRLQYKVTVTGTDQERANRILDEITVEPETASGRVTLAVSAGGKKVNFDRVRMDYVLTLPDTLKLQLNSSDSTVRIEGFRGGGEVNMEGGSLTAVDTQGAFRMSNVLGSVYVADHTGPIELLNDSGHAALEQVKGDIRYEGNHGELTMAGITGKVTGKDQLSDAHFRDLSGPLQFSSEDSELLLEHIRGKANITAVRGVTRLLLDQQEGYALDLMSREGRIQTNLPISTNAGNTGEYWEQLQARLGDGTSDVRIQAESGDIIVQYK</sequence>
<dbReference type="RefSeq" id="WP_068606219.1">
    <property type="nucleotide sequence ID" value="NZ_CP011388.1"/>
</dbReference>
<reference evidence="2 3" key="1">
    <citation type="submission" date="2015-01" db="EMBL/GenBank/DDBJ databases">
        <title>Paenibacillus swuensis/DY6/whole genome sequencing.</title>
        <authorList>
            <person name="Kim M.K."/>
            <person name="Srinivasan S."/>
            <person name="Lee J.-J."/>
        </authorList>
    </citation>
    <scope>NUCLEOTIDE SEQUENCE [LARGE SCALE GENOMIC DNA]</scope>
    <source>
        <strain evidence="2 3">DY6</strain>
    </source>
</reference>
<proteinExistence type="predicted"/>
<name>A0A172TI15_9BACL</name>
<organism evidence="2 3">
    <name type="scientific">Paenibacillus swuensis</name>
    <dbReference type="NCBI Taxonomy" id="1178515"/>
    <lineage>
        <taxon>Bacteria</taxon>
        <taxon>Bacillati</taxon>
        <taxon>Bacillota</taxon>
        <taxon>Bacilli</taxon>
        <taxon>Bacillales</taxon>
        <taxon>Paenibacillaceae</taxon>
        <taxon>Paenibacillus</taxon>
    </lineage>
</organism>
<gene>
    <name evidence="2" type="ORF">SY83_10350</name>
</gene>
<dbReference type="AlphaFoldDB" id="A0A172TI15"/>
<evidence type="ECO:0000259" key="1">
    <source>
        <dbReference type="Pfam" id="PF13349"/>
    </source>
</evidence>
<protein>
    <recommendedName>
        <fullName evidence="1">DUF4097 domain-containing protein</fullName>
    </recommendedName>
</protein>